<reference evidence="1" key="2">
    <citation type="journal article" date="2015" name="Data Brief">
        <title>Shoot transcriptome of the giant reed, Arundo donax.</title>
        <authorList>
            <person name="Barrero R.A."/>
            <person name="Guerrero F.D."/>
            <person name="Moolhuijzen P."/>
            <person name="Goolsby J.A."/>
            <person name="Tidwell J."/>
            <person name="Bellgard S.E."/>
            <person name="Bellgard M.I."/>
        </authorList>
    </citation>
    <scope>NUCLEOTIDE SEQUENCE</scope>
    <source>
        <tissue evidence="1">Shoot tissue taken approximately 20 cm above the soil surface</tissue>
    </source>
</reference>
<name>A0A0A8Z1V7_ARUDO</name>
<organism evidence="1">
    <name type="scientific">Arundo donax</name>
    <name type="common">Giant reed</name>
    <name type="synonym">Donax arundinaceus</name>
    <dbReference type="NCBI Taxonomy" id="35708"/>
    <lineage>
        <taxon>Eukaryota</taxon>
        <taxon>Viridiplantae</taxon>
        <taxon>Streptophyta</taxon>
        <taxon>Embryophyta</taxon>
        <taxon>Tracheophyta</taxon>
        <taxon>Spermatophyta</taxon>
        <taxon>Magnoliopsida</taxon>
        <taxon>Liliopsida</taxon>
        <taxon>Poales</taxon>
        <taxon>Poaceae</taxon>
        <taxon>PACMAD clade</taxon>
        <taxon>Arundinoideae</taxon>
        <taxon>Arundineae</taxon>
        <taxon>Arundo</taxon>
    </lineage>
</organism>
<dbReference type="AlphaFoldDB" id="A0A0A8Z1V7"/>
<evidence type="ECO:0000313" key="1">
    <source>
        <dbReference type="EMBL" id="JAD32796.1"/>
    </source>
</evidence>
<accession>A0A0A8Z1V7</accession>
<sequence length="31" mass="3517">MPFLLPGLAKKGKPTTTTRLQHIDLILELDR</sequence>
<proteinExistence type="predicted"/>
<reference evidence="1" key="1">
    <citation type="submission" date="2014-09" db="EMBL/GenBank/DDBJ databases">
        <authorList>
            <person name="Magalhaes I.L.F."/>
            <person name="Oliveira U."/>
            <person name="Santos F.R."/>
            <person name="Vidigal T.H.D.A."/>
            <person name="Brescovit A.D."/>
            <person name="Santos A.J."/>
        </authorList>
    </citation>
    <scope>NUCLEOTIDE SEQUENCE</scope>
    <source>
        <tissue evidence="1">Shoot tissue taken approximately 20 cm above the soil surface</tissue>
    </source>
</reference>
<protein>
    <submittedName>
        <fullName evidence="1">Uncharacterized protein</fullName>
    </submittedName>
</protein>
<dbReference type="EMBL" id="GBRH01265099">
    <property type="protein sequence ID" value="JAD32796.1"/>
    <property type="molecule type" value="Transcribed_RNA"/>
</dbReference>